<keyword evidence="5" id="KW-0472">Membrane</keyword>
<organism evidence="8 9">
    <name type="scientific">Platysternon megacephalum</name>
    <name type="common">big-headed turtle</name>
    <dbReference type="NCBI Taxonomy" id="55544"/>
    <lineage>
        <taxon>Eukaryota</taxon>
        <taxon>Metazoa</taxon>
        <taxon>Chordata</taxon>
        <taxon>Craniata</taxon>
        <taxon>Vertebrata</taxon>
        <taxon>Euteleostomi</taxon>
        <taxon>Archelosauria</taxon>
        <taxon>Testudinata</taxon>
        <taxon>Testudines</taxon>
        <taxon>Cryptodira</taxon>
        <taxon>Durocryptodira</taxon>
        <taxon>Testudinoidea</taxon>
        <taxon>Platysternidae</taxon>
        <taxon>Platysternon</taxon>
    </lineage>
</organism>
<dbReference type="InterPro" id="IPR013783">
    <property type="entry name" value="Ig-like_fold"/>
</dbReference>
<dbReference type="EMBL" id="QXTE01000170">
    <property type="protein sequence ID" value="TFK02998.1"/>
    <property type="molecule type" value="Genomic_DNA"/>
</dbReference>
<dbReference type="GO" id="GO:0042470">
    <property type="term" value="C:melanosome"/>
    <property type="evidence" value="ECO:0007669"/>
    <property type="project" value="TreeGrafter"/>
</dbReference>
<keyword evidence="8" id="KW-0371">Homeobox</keyword>
<comment type="caution">
    <text evidence="8">The sequence shown here is derived from an EMBL/GenBank/DDBJ whole genome shotgun (WGS) entry which is preliminary data.</text>
</comment>
<dbReference type="SMART" id="SM00089">
    <property type="entry name" value="PKD"/>
    <property type="match status" value="1"/>
</dbReference>
<feature type="compositionally biased region" description="Low complexity" evidence="4">
    <location>
        <begin position="314"/>
        <end position="351"/>
    </location>
</feature>
<evidence type="ECO:0000313" key="9">
    <source>
        <dbReference type="Proteomes" id="UP000297703"/>
    </source>
</evidence>
<feature type="region of interest" description="Disordered" evidence="4">
    <location>
        <begin position="412"/>
        <end position="513"/>
    </location>
</feature>
<dbReference type="Pfam" id="PF20433">
    <property type="entry name" value="PKAT_KLD"/>
    <property type="match status" value="1"/>
</dbReference>
<reference evidence="8 9" key="1">
    <citation type="submission" date="2019-04" db="EMBL/GenBank/DDBJ databases">
        <title>Draft genome of the big-headed turtle Platysternon megacephalum.</title>
        <authorList>
            <person name="Gong S."/>
        </authorList>
    </citation>
    <scope>NUCLEOTIDE SEQUENCE [LARGE SCALE GENOMIC DNA]</scope>
    <source>
        <strain evidence="8">DO16091913</strain>
        <tissue evidence="8">Muscle</tissue>
    </source>
</reference>
<evidence type="ECO:0000259" key="7">
    <source>
        <dbReference type="PROSITE" id="PS50093"/>
    </source>
</evidence>
<feature type="transmembrane region" description="Helical" evidence="5">
    <location>
        <begin position="671"/>
        <end position="695"/>
    </location>
</feature>
<dbReference type="OrthoDB" id="9939762at2759"/>
<evidence type="ECO:0000256" key="3">
    <source>
        <dbReference type="ARBA" id="ARBA00025776"/>
    </source>
</evidence>
<evidence type="ECO:0000313" key="8">
    <source>
        <dbReference type="EMBL" id="TFK02998.1"/>
    </source>
</evidence>
<dbReference type="Pfam" id="PF26141">
    <property type="entry name" value="PMEL_NMB_N"/>
    <property type="match status" value="1"/>
</dbReference>
<dbReference type="GO" id="GO:0003677">
    <property type="term" value="F:DNA binding"/>
    <property type="evidence" value="ECO:0007669"/>
    <property type="project" value="UniProtKB-KW"/>
</dbReference>
<dbReference type="InterPro" id="IPR045219">
    <property type="entry name" value="PKAT"/>
</dbReference>
<keyword evidence="9" id="KW-1185">Reference proteome</keyword>
<dbReference type="PANTHER" id="PTHR11861">
    <property type="entry name" value="MELANOCYTE PROTEIN PMEL 17-RELATED"/>
    <property type="match status" value="1"/>
</dbReference>
<feature type="compositionally biased region" description="Low complexity" evidence="4">
    <location>
        <begin position="422"/>
        <end position="437"/>
    </location>
</feature>
<gene>
    <name evidence="8" type="ORF">DR999_PMT14730</name>
</gene>
<feature type="signal peptide" evidence="6">
    <location>
        <begin position="1"/>
        <end position="19"/>
    </location>
</feature>
<feature type="region of interest" description="Disordered" evidence="4">
    <location>
        <begin position="314"/>
        <end position="382"/>
    </location>
</feature>
<keyword evidence="1 6" id="KW-0732">Signal</keyword>
<comment type="similarity">
    <text evidence="3">Belongs to the PMEL/NMB family.</text>
</comment>
<feature type="compositionally biased region" description="Polar residues" evidence="4">
    <location>
        <begin position="36"/>
        <end position="47"/>
    </location>
</feature>
<dbReference type="Pfam" id="PF00801">
    <property type="entry name" value="PKD"/>
    <property type="match status" value="1"/>
</dbReference>
<dbReference type="Gene3D" id="2.60.40.10">
    <property type="entry name" value="Immunoglobulins"/>
    <property type="match status" value="1"/>
</dbReference>
<keyword evidence="2" id="KW-0325">Glycoprotein</keyword>
<protein>
    <submittedName>
        <fullName evidence="8">Homeobox protein SIX2</fullName>
    </submittedName>
</protein>
<proteinExistence type="inferred from homology"/>
<dbReference type="InterPro" id="IPR035986">
    <property type="entry name" value="PKD_dom_sf"/>
</dbReference>
<dbReference type="STRING" id="55544.A0A4D9E415"/>
<dbReference type="GO" id="GO:0032438">
    <property type="term" value="P:melanosome organization"/>
    <property type="evidence" value="ECO:0007669"/>
    <property type="project" value="TreeGrafter"/>
</dbReference>
<dbReference type="Proteomes" id="UP000297703">
    <property type="component" value="Unassembled WGS sequence"/>
</dbReference>
<feature type="chain" id="PRO_5020029617" evidence="6">
    <location>
        <begin position="20"/>
        <end position="748"/>
    </location>
</feature>
<dbReference type="CDD" id="cd00146">
    <property type="entry name" value="PKD"/>
    <property type="match status" value="1"/>
</dbReference>
<dbReference type="InterPro" id="IPR000601">
    <property type="entry name" value="PKD_dom"/>
</dbReference>
<accession>A0A4D9E415</accession>
<feature type="compositionally biased region" description="Pro residues" evidence="4">
    <location>
        <begin position="474"/>
        <end position="501"/>
    </location>
</feature>
<feature type="compositionally biased region" description="Pro residues" evidence="4">
    <location>
        <begin position="438"/>
        <end position="466"/>
    </location>
</feature>
<keyword evidence="8" id="KW-0238">DNA-binding</keyword>
<dbReference type="PANTHER" id="PTHR11861:SF1">
    <property type="entry name" value="MELANOCYTE PROTEIN PMEL"/>
    <property type="match status" value="1"/>
</dbReference>
<reference evidence="8 9" key="2">
    <citation type="submission" date="2019-04" db="EMBL/GenBank/DDBJ databases">
        <title>The genome sequence of big-headed turtle.</title>
        <authorList>
            <person name="Gong S."/>
        </authorList>
    </citation>
    <scope>NUCLEOTIDE SEQUENCE [LARGE SCALE GENOMIC DNA]</scope>
    <source>
        <strain evidence="8">DO16091913</strain>
        <tissue evidence="8">Muscle</tissue>
    </source>
</reference>
<dbReference type="SUPFAM" id="SSF49299">
    <property type="entry name" value="PKD domain"/>
    <property type="match status" value="1"/>
</dbReference>
<evidence type="ECO:0000256" key="5">
    <source>
        <dbReference type="SAM" id="Phobius"/>
    </source>
</evidence>
<evidence type="ECO:0000256" key="2">
    <source>
        <dbReference type="ARBA" id="ARBA00023180"/>
    </source>
</evidence>
<feature type="region of interest" description="Disordered" evidence="4">
    <location>
        <begin position="23"/>
        <end position="50"/>
    </location>
</feature>
<keyword evidence="5" id="KW-0812">Transmembrane</keyword>
<feature type="domain" description="PKD" evidence="7">
    <location>
        <begin position="258"/>
        <end position="287"/>
    </location>
</feature>
<dbReference type="PROSITE" id="PS50093">
    <property type="entry name" value="PKD"/>
    <property type="match status" value="1"/>
</dbReference>
<dbReference type="InterPro" id="IPR046846">
    <property type="entry name" value="PKAT_KLD"/>
</dbReference>
<sequence>MWTSWYLVAAWALLAAAAAQRRAGSRGQGSDRRNRQPSAEGSWNSQLYPRWQEGDPRHQNCWRGGTVTFDISNDAPTMTGARATFAIALRFPGNQTVLPDGRVVWSQNCTVNGTRVRQGDAVFPEELGEGPGGVYPDGQPLPPSARGKRSKFVYVWRTWGQYWQVVDGPSSLLTVETAGVPLGSYAMDVQVYHYRGPHKFIPMGRATSQFSITDQVPFAVDIAQVLDVDGGDRRFVQNRAVAFSVRLHDPSHYLQAADVSYSWDFGDQSGTLISRASTVTHTYLVAGPVWPRVVLQAAIPVACGSTSPVPVVDPTTAPLAQPTSASAPASLAPSGVPTTTPEPATPTAGPASVPASPAEPGTGTTLPGAVTPAAASPAAPTPALETGTVPAVAPGSVGTVIAAGSDLAVASVDPPLPPGTSPPASASSVPTPLGTSPPASPAADPPGTSPPASPAADPPGTSPPASPAADSPGTSPPASPAADPPGTSPPASPAADPPGTSPPASAVPTPLGNVAGTVANTSLGAADVAVGTADPAAPEALVLAKRQAPAGCLLYRYGTFSAELEIVQGIESVEIVQVVPLALGAGENAVELTVTCQGSLPAEVCTTVLDPTCLTPQQRVCSPVPPAPACQLLLRQAFNQSGLYCLNVSLANPASLAVASTQVSVPGAAPAMPSITLIVGLVLVAVALGAVSYTYRRVKYRPLPAGPARSPLPRAWLPDRAALRLFLRQAFGPAPTGESSPLLSGNVV</sequence>
<evidence type="ECO:0000256" key="1">
    <source>
        <dbReference type="ARBA" id="ARBA00022729"/>
    </source>
</evidence>
<evidence type="ECO:0000256" key="4">
    <source>
        <dbReference type="SAM" id="MobiDB-lite"/>
    </source>
</evidence>
<dbReference type="GO" id="GO:0005886">
    <property type="term" value="C:plasma membrane"/>
    <property type="evidence" value="ECO:0007669"/>
    <property type="project" value="TreeGrafter"/>
</dbReference>
<dbReference type="FunFam" id="2.60.40.10:FF:001512">
    <property type="entry name" value="Premelanosome protein a"/>
    <property type="match status" value="1"/>
</dbReference>
<feature type="compositionally biased region" description="Low complexity" evidence="4">
    <location>
        <begin position="367"/>
        <end position="382"/>
    </location>
</feature>
<dbReference type="AlphaFoldDB" id="A0A4D9E415"/>
<dbReference type="InterPro" id="IPR059017">
    <property type="entry name" value="PMEL_NMB_N"/>
</dbReference>
<evidence type="ECO:0000256" key="6">
    <source>
        <dbReference type="SAM" id="SignalP"/>
    </source>
</evidence>
<keyword evidence="5" id="KW-1133">Transmembrane helix</keyword>
<dbReference type="InterPro" id="IPR022409">
    <property type="entry name" value="PKD/Chitinase_dom"/>
</dbReference>
<name>A0A4D9E415_9SAUR</name>